<protein>
    <recommendedName>
        <fullName evidence="3">F-box domain-containing protein</fullName>
    </recommendedName>
</protein>
<name>A0AA39R526_9LECA</name>
<comment type="caution">
    <text evidence="1">The sequence shown here is derived from an EMBL/GenBank/DDBJ whole genome shotgun (WGS) entry which is preliminary data.</text>
</comment>
<evidence type="ECO:0000313" key="2">
    <source>
        <dbReference type="Proteomes" id="UP001166286"/>
    </source>
</evidence>
<dbReference type="PANTHER" id="PTHR42085:SF4">
    <property type="entry name" value="F-BOX DOMAIN-CONTAINING PROTEIN"/>
    <property type="match status" value="1"/>
</dbReference>
<dbReference type="AlphaFoldDB" id="A0AA39R526"/>
<dbReference type="EMBL" id="JAFEKC020000004">
    <property type="protein sequence ID" value="KAK0515027.1"/>
    <property type="molecule type" value="Genomic_DNA"/>
</dbReference>
<gene>
    <name evidence="1" type="ORF">JMJ35_002406</name>
</gene>
<keyword evidence="2" id="KW-1185">Reference proteome</keyword>
<evidence type="ECO:0000313" key="1">
    <source>
        <dbReference type="EMBL" id="KAK0515027.1"/>
    </source>
</evidence>
<accession>A0AA39R526</accession>
<proteinExistence type="predicted"/>
<dbReference type="InterPro" id="IPR038883">
    <property type="entry name" value="AN11006-like"/>
</dbReference>
<reference evidence="1" key="1">
    <citation type="submission" date="2023-03" db="EMBL/GenBank/DDBJ databases">
        <title>Complete genome of Cladonia borealis.</title>
        <authorList>
            <person name="Park H."/>
        </authorList>
    </citation>
    <scope>NUCLEOTIDE SEQUENCE</scope>
    <source>
        <strain evidence="1">ANT050790</strain>
    </source>
</reference>
<dbReference type="Proteomes" id="UP001166286">
    <property type="component" value="Unassembled WGS sequence"/>
</dbReference>
<dbReference type="PANTHER" id="PTHR42085">
    <property type="entry name" value="F-BOX DOMAIN-CONTAINING PROTEIN"/>
    <property type="match status" value="1"/>
</dbReference>
<sequence length="322" mass="37521">MPPSFFALPPEIRNMIYEFLFVSDHPDKLITPDLDGSRHHNHLRRPNLSNCLPLLRTCQYVHEEAVSILYGSNVFAFSDQAHGNDRMAVIGFDFSVQWCDFVTMYGFFSRIGRRNRARIWQLRLDFLTTVFIAYPAEVEQGTRFLKPYGAANCIGDALELLSSDHNLHSFELVFGRKDSVAHSEFHAMFWGETPWKLVRIMMQFKNVRQVKDLRLENFHLSDGLDDGPLIDRDIDLTKFEGGPILRLIFRTNAYDRFLALRREMEAEEPDKHKVEKTAVTYAEPKKPSWEKTAYDSNAIRLIRSKLLRGGMTIKRFNIIRCR</sequence>
<evidence type="ECO:0008006" key="3">
    <source>
        <dbReference type="Google" id="ProtNLM"/>
    </source>
</evidence>
<organism evidence="1 2">
    <name type="scientific">Cladonia borealis</name>
    <dbReference type="NCBI Taxonomy" id="184061"/>
    <lineage>
        <taxon>Eukaryota</taxon>
        <taxon>Fungi</taxon>
        <taxon>Dikarya</taxon>
        <taxon>Ascomycota</taxon>
        <taxon>Pezizomycotina</taxon>
        <taxon>Lecanoromycetes</taxon>
        <taxon>OSLEUM clade</taxon>
        <taxon>Lecanoromycetidae</taxon>
        <taxon>Lecanorales</taxon>
        <taxon>Lecanorineae</taxon>
        <taxon>Cladoniaceae</taxon>
        <taxon>Cladonia</taxon>
    </lineage>
</organism>